<evidence type="ECO:0000313" key="2">
    <source>
        <dbReference type="EMBL" id="GFY50837.1"/>
    </source>
</evidence>
<evidence type="ECO:0000256" key="1">
    <source>
        <dbReference type="SAM" id="MobiDB-lite"/>
    </source>
</evidence>
<dbReference type="EMBL" id="BMAV01007758">
    <property type="protein sequence ID" value="GFY50837.1"/>
    <property type="molecule type" value="Genomic_DNA"/>
</dbReference>
<keyword evidence="3" id="KW-1185">Reference proteome</keyword>
<sequence>MLIISYSDTRGNRLYRYIVNNSIDVFAPLTPTRLGTASASIIDYALIKYLNWPCTIDSISELSSDYNPVKLHFPRTARFEIPPPQLNTTWSIFYKNWQIMKIAISRRPAQPKRLSPKSVISPHTLLHPNRLAIRSHHLCRGSSNTSSKRGTEPENFGNLSDTHNTKQNLTDYKTQLKEKLDFTDQLWGDHPLSG</sequence>
<dbReference type="OrthoDB" id="6437675at2759"/>
<feature type="region of interest" description="Disordered" evidence="1">
    <location>
        <begin position="139"/>
        <end position="166"/>
    </location>
</feature>
<feature type="compositionally biased region" description="Polar residues" evidence="1">
    <location>
        <begin position="157"/>
        <end position="166"/>
    </location>
</feature>
<dbReference type="AlphaFoldDB" id="A0A8X7C1X8"/>
<name>A0A8X7C1X8_9ARAC</name>
<comment type="caution">
    <text evidence="2">The sequence shown here is derived from an EMBL/GenBank/DDBJ whole genome shotgun (WGS) entry which is preliminary data.</text>
</comment>
<accession>A0A8X7C1X8</accession>
<dbReference type="Proteomes" id="UP000886998">
    <property type="component" value="Unassembled WGS sequence"/>
</dbReference>
<protein>
    <submittedName>
        <fullName evidence="2">Uncharacterized protein</fullName>
    </submittedName>
</protein>
<gene>
    <name evidence="2" type="ORF">TNIN_179071</name>
</gene>
<proteinExistence type="predicted"/>
<organism evidence="2 3">
    <name type="scientific">Trichonephila inaurata madagascariensis</name>
    <dbReference type="NCBI Taxonomy" id="2747483"/>
    <lineage>
        <taxon>Eukaryota</taxon>
        <taxon>Metazoa</taxon>
        <taxon>Ecdysozoa</taxon>
        <taxon>Arthropoda</taxon>
        <taxon>Chelicerata</taxon>
        <taxon>Arachnida</taxon>
        <taxon>Araneae</taxon>
        <taxon>Araneomorphae</taxon>
        <taxon>Entelegynae</taxon>
        <taxon>Araneoidea</taxon>
        <taxon>Nephilidae</taxon>
        <taxon>Trichonephila</taxon>
        <taxon>Trichonephila inaurata</taxon>
    </lineage>
</organism>
<reference evidence="2" key="1">
    <citation type="submission" date="2020-08" db="EMBL/GenBank/DDBJ databases">
        <title>Multicomponent nature underlies the extraordinary mechanical properties of spider dragline silk.</title>
        <authorList>
            <person name="Kono N."/>
            <person name="Nakamura H."/>
            <person name="Mori M."/>
            <person name="Yoshida Y."/>
            <person name="Ohtoshi R."/>
            <person name="Malay A.D."/>
            <person name="Moran D.A.P."/>
            <person name="Tomita M."/>
            <person name="Numata K."/>
            <person name="Arakawa K."/>
        </authorList>
    </citation>
    <scope>NUCLEOTIDE SEQUENCE</scope>
</reference>
<evidence type="ECO:0000313" key="3">
    <source>
        <dbReference type="Proteomes" id="UP000886998"/>
    </source>
</evidence>